<proteinExistence type="predicted"/>
<name>A0ABV9LCZ1_9FLAO</name>
<evidence type="ECO:0000313" key="4">
    <source>
        <dbReference type="Proteomes" id="UP001595878"/>
    </source>
</evidence>
<feature type="transmembrane region" description="Helical" evidence="1">
    <location>
        <begin position="12"/>
        <end position="29"/>
    </location>
</feature>
<evidence type="ECO:0000259" key="2">
    <source>
        <dbReference type="Pfam" id="PF11127"/>
    </source>
</evidence>
<dbReference type="Pfam" id="PF11127">
    <property type="entry name" value="YgaP-like_TM"/>
    <property type="match status" value="1"/>
</dbReference>
<accession>A0ABV9LCZ1</accession>
<dbReference type="EMBL" id="JBHSHB010000042">
    <property type="protein sequence ID" value="MFC4691645.1"/>
    <property type="molecule type" value="Genomic_DNA"/>
</dbReference>
<keyword evidence="1" id="KW-1133">Transmembrane helix</keyword>
<evidence type="ECO:0000313" key="3">
    <source>
        <dbReference type="EMBL" id="MFC4691645.1"/>
    </source>
</evidence>
<keyword evidence="4" id="KW-1185">Reference proteome</keyword>
<keyword evidence="1" id="KW-0472">Membrane</keyword>
<dbReference type="InterPro" id="IPR021309">
    <property type="entry name" value="YgaP-like_TM"/>
</dbReference>
<keyword evidence="1" id="KW-0812">Transmembrane</keyword>
<dbReference type="Proteomes" id="UP001595878">
    <property type="component" value="Unassembled WGS sequence"/>
</dbReference>
<feature type="transmembrane region" description="Helical" evidence="1">
    <location>
        <begin position="35"/>
        <end position="59"/>
    </location>
</feature>
<feature type="domain" description="Inner membrane protein YgaP-like transmembrane" evidence="2">
    <location>
        <begin position="1"/>
        <end position="66"/>
    </location>
</feature>
<dbReference type="RefSeq" id="WP_035336420.1">
    <property type="nucleotide sequence ID" value="NZ_JBHSHB010000042.1"/>
</dbReference>
<gene>
    <name evidence="3" type="ORF">ACFO5T_14515</name>
</gene>
<reference evidence="4" key="1">
    <citation type="journal article" date="2019" name="Int. J. Syst. Evol. Microbiol.">
        <title>The Global Catalogue of Microorganisms (GCM) 10K type strain sequencing project: providing services to taxonomists for standard genome sequencing and annotation.</title>
        <authorList>
            <consortium name="The Broad Institute Genomics Platform"/>
            <consortium name="The Broad Institute Genome Sequencing Center for Infectious Disease"/>
            <person name="Wu L."/>
            <person name="Ma J."/>
        </authorList>
    </citation>
    <scope>NUCLEOTIDE SEQUENCE [LARGE SCALE GENOMIC DNA]</scope>
    <source>
        <strain evidence="4">CGMCC 4.7427</strain>
    </source>
</reference>
<sequence>MKKNMGNLDRGLRIAAAVIIGILYATHVINGTLALILGILALVFIATSFISFCPLYAPFKLSTYRAKK</sequence>
<protein>
    <submittedName>
        <fullName evidence="3">DUF2892 domain-containing protein</fullName>
    </submittedName>
</protein>
<organism evidence="3 4">
    <name type="scientific">Dokdonia genika</name>
    <dbReference type="NCBI Taxonomy" id="308113"/>
    <lineage>
        <taxon>Bacteria</taxon>
        <taxon>Pseudomonadati</taxon>
        <taxon>Bacteroidota</taxon>
        <taxon>Flavobacteriia</taxon>
        <taxon>Flavobacteriales</taxon>
        <taxon>Flavobacteriaceae</taxon>
        <taxon>Dokdonia</taxon>
    </lineage>
</organism>
<evidence type="ECO:0000256" key="1">
    <source>
        <dbReference type="SAM" id="Phobius"/>
    </source>
</evidence>
<comment type="caution">
    <text evidence="3">The sequence shown here is derived from an EMBL/GenBank/DDBJ whole genome shotgun (WGS) entry which is preliminary data.</text>
</comment>